<dbReference type="AlphaFoldDB" id="A0AAW7XM80"/>
<name>A0AAW7XM80_9GAMM</name>
<evidence type="ECO:0000313" key="5">
    <source>
        <dbReference type="Proteomes" id="UP001169862"/>
    </source>
</evidence>
<dbReference type="PROSITE" id="PS51257">
    <property type="entry name" value="PROKAR_LIPOPROTEIN"/>
    <property type="match status" value="1"/>
</dbReference>
<keyword evidence="6" id="KW-1185">Reference proteome</keyword>
<dbReference type="RefSeq" id="WP_075171765.1">
    <property type="nucleotide sequence ID" value="NZ_CAXHZV010000010.1"/>
</dbReference>
<evidence type="ECO:0000313" key="4">
    <source>
        <dbReference type="EMBL" id="MDP2522684.1"/>
    </source>
</evidence>
<keyword evidence="2" id="KW-0732">Signal</keyword>
<comment type="caution">
    <text evidence="3">The sequence shown here is derived from an EMBL/GenBank/DDBJ whole genome shotgun (WGS) entry which is preliminary data.</text>
</comment>
<feature type="coiled-coil region" evidence="1">
    <location>
        <begin position="132"/>
        <end position="169"/>
    </location>
</feature>
<gene>
    <name evidence="3" type="ORF">Q4490_14915</name>
    <name evidence="4" type="ORF">Q8W30_08880</name>
</gene>
<dbReference type="EMBL" id="JAUOPG010000010">
    <property type="protein sequence ID" value="MDO6454861.1"/>
    <property type="molecule type" value="Genomic_DNA"/>
</dbReference>
<accession>A0AAW7XM80</accession>
<organism evidence="3 5">
    <name type="scientific">Neptunomonas phycophila</name>
    <dbReference type="NCBI Taxonomy" id="1572645"/>
    <lineage>
        <taxon>Bacteria</taxon>
        <taxon>Pseudomonadati</taxon>
        <taxon>Pseudomonadota</taxon>
        <taxon>Gammaproteobacteria</taxon>
        <taxon>Oceanospirillales</taxon>
        <taxon>Oceanospirillaceae</taxon>
        <taxon>Neptunomonas</taxon>
    </lineage>
</organism>
<reference evidence="3" key="1">
    <citation type="submission" date="2023-07" db="EMBL/GenBank/DDBJ databases">
        <title>Genome content predicts the carbon catabolic preferences of heterotrophic bacteria.</title>
        <authorList>
            <person name="Gralka M."/>
        </authorList>
    </citation>
    <scope>NUCLEOTIDE SEQUENCE</scope>
    <source>
        <strain evidence="4">5G01</strain>
        <strain evidence="3">I2M16</strain>
    </source>
</reference>
<protein>
    <recommendedName>
        <fullName evidence="7">Lipoprotein</fullName>
    </recommendedName>
</protein>
<evidence type="ECO:0000313" key="3">
    <source>
        <dbReference type="EMBL" id="MDO6454861.1"/>
    </source>
</evidence>
<dbReference type="Proteomes" id="UP001169862">
    <property type="component" value="Unassembled WGS sequence"/>
</dbReference>
<evidence type="ECO:0000313" key="6">
    <source>
        <dbReference type="Proteomes" id="UP001177341"/>
    </source>
</evidence>
<feature type="signal peptide" evidence="2">
    <location>
        <begin position="1"/>
        <end position="22"/>
    </location>
</feature>
<evidence type="ECO:0008006" key="7">
    <source>
        <dbReference type="Google" id="ProtNLM"/>
    </source>
</evidence>
<feature type="chain" id="PRO_5043678603" description="Lipoprotein" evidence="2">
    <location>
        <begin position="23"/>
        <end position="170"/>
    </location>
</feature>
<sequence length="170" mass="19362">MMLIKYSLAFTSLALFTGCATLSDPAKEPVEQAQQAGCFVKENDLHVFLDDEHTFILADKQQKKALIEAFKHDTARQANLLSSEISNKTALRSALGLFKQLPLLPSKTCYADRYLYLRFRQTQANLRQLESKDVVNARYAEAKKTIAKLQEQIDALTEIEQAITRQREEH</sequence>
<evidence type="ECO:0000256" key="1">
    <source>
        <dbReference type="SAM" id="Coils"/>
    </source>
</evidence>
<proteinExistence type="predicted"/>
<keyword evidence="1" id="KW-0175">Coiled coil</keyword>
<dbReference type="Proteomes" id="UP001177341">
    <property type="component" value="Unassembled WGS sequence"/>
</dbReference>
<evidence type="ECO:0000256" key="2">
    <source>
        <dbReference type="SAM" id="SignalP"/>
    </source>
</evidence>
<dbReference type="EMBL" id="JAUYVO010000005">
    <property type="protein sequence ID" value="MDP2522684.1"/>
    <property type="molecule type" value="Genomic_DNA"/>
</dbReference>
<dbReference type="GeneID" id="89455773"/>